<dbReference type="Proteomes" id="UP000246303">
    <property type="component" value="Unassembled WGS sequence"/>
</dbReference>
<proteinExistence type="predicted"/>
<comment type="caution">
    <text evidence="1">The sequence shown here is derived from an EMBL/GenBank/DDBJ whole genome shotgun (WGS) entry which is preliminary data.</text>
</comment>
<name>A0A2V3DM85_9MICC</name>
<protein>
    <submittedName>
        <fullName evidence="1">Uncharacterized protein</fullName>
    </submittedName>
</protein>
<accession>A0A2V3DM85</accession>
<keyword evidence="2" id="KW-1185">Reference proteome</keyword>
<gene>
    <name evidence="1" type="ORF">CVS29_16865</name>
</gene>
<organism evidence="1 2">
    <name type="scientific">Arthrobacter psychrochitiniphilus</name>
    <dbReference type="NCBI Taxonomy" id="291045"/>
    <lineage>
        <taxon>Bacteria</taxon>
        <taxon>Bacillati</taxon>
        <taxon>Actinomycetota</taxon>
        <taxon>Actinomycetes</taxon>
        <taxon>Micrococcales</taxon>
        <taxon>Micrococcaceae</taxon>
        <taxon>Arthrobacter</taxon>
    </lineage>
</organism>
<reference evidence="1 2" key="1">
    <citation type="submission" date="2018-05" db="EMBL/GenBank/DDBJ databases">
        <title>Genetic diversity of glacier-inhabiting Cryobacterium bacteria in China and description of Cryobacterium mengkeensis sp. nov. and Arthrobacter glacialis sp. nov.</title>
        <authorList>
            <person name="Liu Q."/>
            <person name="Xin Y.-H."/>
        </authorList>
    </citation>
    <scope>NUCLEOTIDE SEQUENCE [LARGE SCALE GENOMIC DNA]</scope>
    <source>
        <strain evidence="1 2">GP3</strain>
    </source>
</reference>
<dbReference type="EMBL" id="QHLZ01000016">
    <property type="protein sequence ID" value="PXA64043.1"/>
    <property type="molecule type" value="Genomic_DNA"/>
</dbReference>
<evidence type="ECO:0000313" key="1">
    <source>
        <dbReference type="EMBL" id="PXA64043.1"/>
    </source>
</evidence>
<dbReference type="AlphaFoldDB" id="A0A2V3DM85"/>
<sequence length="129" mass="13789">MPHEPMAAEPSISELAARCISAAGTAHDADPASVRTGILNMAATQLPHWFRAERRTAEATAVEQMLARDDFQEQQLWAFLADDPGRLAARNKLAELLSSSLVHDIVVGSIRQGNHAPKSGTAADFGALC</sequence>
<evidence type="ECO:0000313" key="2">
    <source>
        <dbReference type="Proteomes" id="UP000246303"/>
    </source>
</evidence>